<dbReference type="SMART" id="SM00972">
    <property type="entry name" value="SCPU"/>
    <property type="match status" value="1"/>
</dbReference>
<evidence type="ECO:0000313" key="3">
    <source>
        <dbReference type="EMBL" id="MEJ5094449.1"/>
    </source>
</evidence>
<dbReference type="PANTHER" id="PTHR37089">
    <property type="entry name" value="PROTEIN U-RELATED"/>
    <property type="match status" value="1"/>
</dbReference>
<dbReference type="InterPro" id="IPR053167">
    <property type="entry name" value="Spore_coat_component"/>
</dbReference>
<evidence type="ECO:0000313" key="4">
    <source>
        <dbReference type="Proteomes" id="UP001380365"/>
    </source>
</evidence>
<feature type="signal peptide" evidence="1">
    <location>
        <begin position="1"/>
        <end position="21"/>
    </location>
</feature>
<comment type="caution">
    <text evidence="3">The sequence shown here is derived from an EMBL/GenBank/DDBJ whole genome shotgun (WGS) entry which is preliminary data.</text>
</comment>
<keyword evidence="4" id="KW-1185">Reference proteome</keyword>
<dbReference type="Pfam" id="PF05229">
    <property type="entry name" value="SCPU"/>
    <property type="match status" value="1"/>
</dbReference>
<name>A0ABU8Q5R8_9SPHN</name>
<protein>
    <submittedName>
        <fullName evidence="3">Spore coat U domain-containing protein</fullName>
    </submittedName>
</protein>
<evidence type="ECO:0000259" key="2">
    <source>
        <dbReference type="Pfam" id="PF05229"/>
    </source>
</evidence>
<reference evidence="3 4" key="1">
    <citation type="submission" date="2023-12" db="EMBL/GenBank/DDBJ databases">
        <title>Gut-associated functions are favored during microbiome assembly across C. elegans life.</title>
        <authorList>
            <person name="Zimmermann J."/>
        </authorList>
    </citation>
    <scope>NUCLEOTIDE SEQUENCE [LARGE SCALE GENOMIC DNA]</scope>
    <source>
        <strain evidence="3 4">JUb134</strain>
    </source>
</reference>
<feature type="domain" description="Spore coat protein U/FanG" evidence="2">
    <location>
        <begin position="27"/>
        <end position="168"/>
    </location>
</feature>
<feature type="chain" id="PRO_5045098353" evidence="1">
    <location>
        <begin position="22"/>
        <end position="171"/>
    </location>
</feature>
<organism evidence="3 4">
    <name type="scientific">Sphingomonas molluscorum</name>
    <dbReference type="NCBI Taxonomy" id="418184"/>
    <lineage>
        <taxon>Bacteria</taxon>
        <taxon>Pseudomonadati</taxon>
        <taxon>Pseudomonadota</taxon>
        <taxon>Alphaproteobacteria</taxon>
        <taxon>Sphingomonadales</taxon>
        <taxon>Sphingomonadaceae</taxon>
        <taxon>Sphingomonas</taxon>
    </lineage>
</organism>
<dbReference type="EMBL" id="JBBGZA010000001">
    <property type="protein sequence ID" value="MEJ5094449.1"/>
    <property type="molecule type" value="Genomic_DNA"/>
</dbReference>
<proteinExistence type="predicted"/>
<dbReference type="RefSeq" id="WP_165889987.1">
    <property type="nucleotide sequence ID" value="NZ_JBBGZA010000001.1"/>
</dbReference>
<sequence>MICARIALGILGLIPAGIAHAQVHTATGELEVKLLVTSSCEVSGSSTGGVGTAVLDFGSTDLLLEAIDADTGTTGVQTFDVLCNPGVAYTLGFGPGQNATEVANRAMRRDGGDELVRYQLYTTAARSAVLVSYAGTGTGTKIPVQVFGRVPAQTAPVPGNYRDVVTVTVTF</sequence>
<dbReference type="InterPro" id="IPR007893">
    <property type="entry name" value="Spore_coat_U/FanG"/>
</dbReference>
<accession>A0ABU8Q5R8</accession>
<dbReference type="Proteomes" id="UP001380365">
    <property type="component" value="Unassembled WGS sequence"/>
</dbReference>
<keyword evidence="1" id="KW-0732">Signal</keyword>
<gene>
    <name evidence="3" type="ORF">WH159_07835</name>
</gene>
<evidence type="ECO:0000256" key="1">
    <source>
        <dbReference type="SAM" id="SignalP"/>
    </source>
</evidence>